<evidence type="ECO:0000313" key="3">
    <source>
        <dbReference type="Proteomes" id="UP000193986"/>
    </source>
</evidence>
<comment type="caution">
    <text evidence="2">The sequence shown here is derived from an EMBL/GenBank/DDBJ whole genome shotgun (WGS) entry which is preliminary data.</text>
</comment>
<dbReference type="Pfam" id="PF22586">
    <property type="entry name" value="ANCHR-like_BBOX"/>
    <property type="match status" value="1"/>
</dbReference>
<dbReference type="OrthoDB" id="5407799at2759"/>
<reference evidence="2 3" key="1">
    <citation type="submission" date="2016-07" db="EMBL/GenBank/DDBJ databases">
        <title>Pervasive Adenine N6-methylation of Active Genes in Fungi.</title>
        <authorList>
            <consortium name="DOE Joint Genome Institute"/>
            <person name="Mondo S.J."/>
            <person name="Dannebaum R.O."/>
            <person name="Kuo R.C."/>
            <person name="Labutti K."/>
            <person name="Haridas S."/>
            <person name="Kuo A."/>
            <person name="Salamov A."/>
            <person name="Ahrendt S.R."/>
            <person name="Lipzen A."/>
            <person name="Sullivan W."/>
            <person name="Andreopoulos W.B."/>
            <person name="Clum A."/>
            <person name="Lindquist E."/>
            <person name="Daum C."/>
            <person name="Ramamoorthy G.K."/>
            <person name="Gryganskyi A."/>
            <person name="Culley D."/>
            <person name="Magnuson J.K."/>
            <person name="James T.Y."/>
            <person name="O'Malley M.A."/>
            <person name="Stajich J.E."/>
            <person name="Spatafora J.W."/>
            <person name="Visel A."/>
            <person name="Grigoriev I.V."/>
        </authorList>
    </citation>
    <scope>NUCLEOTIDE SEQUENCE [LARGE SCALE GENOMIC DNA]</scope>
    <source>
        <strain evidence="2 3">68-887.2</strain>
    </source>
</reference>
<evidence type="ECO:0000256" key="1">
    <source>
        <dbReference type="SAM" id="MobiDB-lite"/>
    </source>
</evidence>
<name>A0A1Y2B3I1_9TREE</name>
<protein>
    <submittedName>
        <fullName evidence="2">Uncharacterized protein</fullName>
    </submittedName>
</protein>
<feature type="region of interest" description="Disordered" evidence="1">
    <location>
        <begin position="384"/>
        <end position="404"/>
    </location>
</feature>
<keyword evidence="3" id="KW-1185">Reference proteome</keyword>
<feature type="region of interest" description="Disordered" evidence="1">
    <location>
        <begin position="214"/>
        <end position="301"/>
    </location>
</feature>
<sequence length="404" mass="45459">MMFAPKDPPLRTPTLRDHLKGTPRASVDCYLLAGANASRRTIAAAMTIPTTSPHARRIATLRTGPIKALEGEDEEIIRQFDLICKVHALRGPPQHDPDITEASPTKRRFDFTAWYKSRTEKAIEEENARFDQMMDEAEDLLWMRLARMMGRVPAATAWEVNKPEPDVEEVETYVSTLSSNELSSARVKGLTDLPEPTIKQKLREINRYTSFRVIRDDKPGPSDSKTAIPEIPPYRENGAKRICRPRASAQQPADRSPERQSGQFPRLAGSGLGDEASHEEDYKDVKRGRHEHEYSPAGRRQLDINALPEIVNSGAIPTTTSVGKSSPTRQLALRKPNKPIWTPRGLTEDVVSKHCQICKKVATLICIQCEAESFCAECWTDKHVDSGRKGDRADHRTKRLVWPK</sequence>
<organism evidence="2 3">
    <name type="scientific">Naematelia encephala</name>
    <dbReference type="NCBI Taxonomy" id="71784"/>
    <lineage>
        <taxon>Eukaryota</taxon>
        <taxon>Fungi</taxon>
        <taxon>Dikarya</taxon>
        <taxon>Basidiomycota</taxon>
        <taxon>Agaricomycotina</taxon>
        <taxon>Tremellomycetes</taxon>
        <taxon>Tremellales</taxon>
        <taxon>Naemateliaceae</taxon>
        <taxon>Naematelia</taxon>
    </lineage>
</organism>
<dbReference type="SUPFAM" id="SSF57845">
    <property type="entry name" value="B-box zinc-binding domain"/>
    <property type="match status" value="1"/>
</dbReference>
<dbReference type="InParanoid" id="A0A1Y2B3I1"/>
<feature type="compositionally biased region" description="Polar residues" evidence="1">
    <location>
        <begin position="248"/>
        <end position="263"/>
    </location>
</feature>
<feature type="compositionally biased region" description="Basic and acidic residues" evidence="1">
    <location>
        <begin position="384"/>
        <end position="394"/>
    </location>
</feature>
<feature type="compositionally biased region" description="Basic and acidic residues" evidence="1">
    <location>
        <begin position="275"/>
        <end position="294"/>
    </location>
</feature>
<evidence type="ECO:0000313" key="2">
    <source>
        <dbReference type="EMBL" id="ORY28645.1"/>
    </source>
</evidence>
<dbReference type="AlphaFoldDB" id="A0A1Y2B3I1"/>
<dbReference type="EMBL" id="MCFC01000030">
    <property type="protein sequence ID" value="ORY28645.1"/>
    <property type="molecule type" value="Genomic_DNA"/>
</dbReference>
<proteinExistence type="predicted"/>
<feature type="compositionally biased region" description="Basic residues" evidence="1">
    <location>
        <begin position="395"/>
        <end position="404"/>
    </location>
</feature>
<accession>A0A1Y2B3I1</accession>
<gene>
    <name evidence="2" type="ORF">BCR39DRAFT_201124</name>
</gene>
<dbReference type="Proteomes" id="UP000193986">
    <property type="component" value="Unassembled WGS sequence"/>
</dbReference>